<feature type="transmembrane region" description="Helical" evidence="1">
    <location>
        <begin position="398"/>
        <end position="419"/>
    </location>
</feature>
<proteinExistence type="predicted"/>
<sequence>MVESATTNKNKQQNLQTSQIVSVDLTNNCNSSIVAIGLIFSQLTTIMIERNNKVDIVKNDGIRLGPLSGSHNNRPGSSFRTNSTSPPLVSRKFVGKTIETTINSTVLDNSGLDSTASGHSMLDSQRIKQMKPYFKYSSIISGAIDDFFEGHVCGKSRSGRSTIFFDRILLYFAYIFCCRNLLLAFVEDLEFRGWLGETERARPQRQMVMIFTIWSIFISIVFRHYSRAMNTKYKLSWLEPFDVLRGEQTPHSSGLSLEMTHSWYNFTLYMWRLYFLCSHGATLMVTVFFMGVVRHRWNSFDGSSSEKMWFNVMSCIWAIINVAWTYIASTHAYVSFVYFNSLCYYFRIRFDKVNQDIETIITQRLKANERVAMLHHILVEHNSLCLKVSEYNRFWARYLMSAYFFLIAVICFTMFQAFFTTNFVYIRLIMLIFALISGFFITRISVSAAIMSNMAHVPYRRLIRLSFEKYPVELQIQLRMLIQRTSGPTIGFYCLDVFEITYTTYASILAALGQNFLLIVDFVRSYAEVGKDYSELDISDLNFLTESMFNSTLDVIDEMTGTHISEQLKNTSLLMNMVNT</sequence>
<reference evidence="2" key="1">
    <citation type="submission" date="2022-12" db="EMBL/GenBank/DDBJ databases">
        <title>Genome assemblies of Blomia tropicalis.</title>
        <authorList>
            <person name="Cui Y."/>
        </authorList>
    </citation>
    <scope>NUCLEOTIDE SEQUENCE</scope>
    <source>
        <tissue evidence="2">Adult mites</tissue>
    </source>
</reference>
<dbReference type="AlphaFoldDB" id="A0A9Q0MCU1"/>
<organism evidence="2 3">
    <name type="scientific">Blomia tropicalis</name>
    <name type="common">Mite</name>
    <dbReference type="NCBI Taxonomy" id="40697"/>
    <lineage>
        <taxon>Eukaryota</taxon>
        <taxon>Metazoa</taxon>
        <taxon>Ecdysozoa</taxon>
        <taxon>Arthropoda</taxon>
        <taxon>Chelicerata</taxon>
        <taxon>Arachnida</taxon>
        <taxon>Acari</taxon>
        <taxon>Acariformes</taxon>
        <taxon>Sarcoptiformes</taxon>
        <taxon>Astigmata</taxon>
        <taxon>Glycyphagoidea</taxon>
        <taxon>Echimyopodidae</taxon>
        <taxon>Blomia</taxon>
    </lineage>
</organism>
<name>A0A9Q0MCU1_BLOTA</name>
<feature type="transmembrane region" description="Helical" evidence="1">
    <location>
        <begin position="168"/>
        <end position="186"/>
    </location>
</feature>
<keyword evidence="1" id="KW-0812">Transmembrane</keyword>
<keyword evidence="3" id="KW-1185">Reference proteome</keyword>
<protein>
    <recommendedName>
        <fullName evidence="4">Gustatory receptor</fullName>
    </recommendedName>
</protein>
<feature type="transmembrane region" description="Helical" evidence="1">
    <location>
        <begin position="425"/>
        <end position="451"/>
    </location>
</feature>
<gene>
    <name evidence="2" type="ORF">RDWZM_001644</name>
</gene>
<dbReference type="Proteomes" id="UP001142055">
    <property type="component" value="Chromosome 1"/>
</dbReference>
<dbReference type="EMBL" id="JAPWDV010000001">
    <property type="protein sequence ID" value="KAJ6223099.1"/>
    <property type="molecule type" value="Genomic_DNA"/>
</dbReference>
<feature type="transmembrane region" description="Helical" evidence="1">
    <location>
        <begin position="206"/>
        <end position="225"/>
    </location>
</feature>
<evidence type="ECO:0000313" key="2">
    <source>
        <dbReference type="EMBL" id="KAJ6223099.1"/>
    </source>
</evidence>
<evidence type="ECO:0000256" key="1">
    <source>
        <dbReference type="SAM" id="Phobius"/>
    </source>
</evidence>
<evidence type="ECO:0008006" key="4">
    <source>
        <dbReference type="Google" id="ProtNLM"/>
    </source>
</evidence>
<keyword evidence="1" id="KW-0472">Membrane</keyword>
<feature type="transmembrane region" description="Helical" evidence="1">
    <location>
        <begin position="273"/>
        <end position="293"/>
    </location>
</feature>
<accession>A0A9Q0MCU1</accession>
<keyword evidence="1" id="KW-1133">Transmembrane helix</keyword>
<comment type="caution">
    <text evidence="2">The sequence shown here is derived from an EMBL/GenBank/DDBJ whole genome shotgun (WGS) entry which is preliminary data.</text>
</comment>
<evidence type="ECO:0000313" key="3">
    <source>
        <dbReference type="Proteomes" id="UP001142055"/>
    </source>
</evidence>
<dbReference type="OMA" id="QIRIFIQ"/>